<keyword evidence="1" id="KW-0732">Signal</keyword>
<evidence type="ECO:0000313" key="3">
    <source>
        <dbReference type="Proteomes" id="UP000823485"/>
    </source>
</evidence>
<dbReference type="InterPro" id="IPR029058">
    <property type="entry name" value="AB_hydrolase_fold"/>
</dbReference>
<dbReference type="GO" id="GO:0016787">
    <property type="term" value="F:hydrolase activity"/>
    <property type="evidence" value="ECO:0007669"/>
    <property type="project" value="UniProtKB-KW"/>
</dbReference>
<organism evidence="2 3">
    <name type="scientific">Siminovitchia thermophila</name>
    <dbReference type="NCBI Taxonomy" id="1245522"/>
    <lineage>
        <taxon>Bacteria</taxon>
        <taxon>Bacillati</taxon>
        <taxon>Bacillota</taxon>
        <taxon>Bacilli</taxon>
        <taxon>Bacillales</taxon>
        <taxon>Bacillaceae</taxon>
        <taxon>Siminovitchia</taxon>
    </lineage>
</organism>
<keyword evidence="2" id="KW-0378">Hydrolase</keyword>
<accession>A0ABS2R2X8</accession>
<evidence type="ECO:0000256" key="1">
    <source>
        <dbReference type="SAM" id="SignalP"/>
    </source>
</evidence>
<dbReference type="EMBL" id="JAFBFH010000004">
    <property type="protein sequence ID" value="MBM7713939.1"/>
    <property type="molecule type" value="Genomic_DNA"/>
</dbReference>
<protein>
    <submittedName>
        <fullName evidence="2">Triacylglycerol esterase/lipase EstA (Alpha/beta hydrolase family)</fullName>
    </submittedName>
</protein>
<reference evidence="2 3" key="1">
    <citation type="submission" date="2021-01" db="EMBL/GenBank/DDBJ databases">
        <title>Genomic Encyclopedia of Type Strains, Phase IV (KMG-IV): sequencing the most valuable type-strain genomes for metagenomic binning, comparative biology and taxonomic classification.</title>
        <authorList>
            <person name="Goeker M."/>
        </authorList>
    </citation>
    <scope>NUCLEOTIDE SEQUENCE [LARGE SCALE GENOMIC DNA]</scope>
    <source>
        <strain evidence="2 3">DSM 105453</strain>
    </source>
</reference>
<dbReference type="SUPFAM" id="SSF53474">
    <property type="entry name" value="alpha/beta-Hydrolases"/>
    <property type="match status" value="1"/>
</dbReference>
<evidence type="ECO:0000313" key="2">
    <source>
        <dbReference type="EMBL" id="MBM7713939.1"/>
    </source>
</evidence>
<proteinExistence type="predicted"/>
<gene>
    <name evidence="2" type="ORF">JOC94_000909</name>
</gene>
<dbReference type="Proteomes" id="UP000823485">
    <property type="component" value="Unassembled WGS sequence"/>
</dbReference>
<sequence length="525" mass="58689">MRSRLLVMFLLGLFVLSTPIHAFAQSGGLQEERWGSKENDFSKMGKIGNRNNETPGEWFLGDTPPNPQPDAPVLLFVPGLNNVAQIFLEKNGLYQAAYEAGYETAFIQLYDAGGTSADMWKNGKLLAEKIKEISEYFNGKPITIIAYSKGGIDTQAAVTYYGAWPYVHNVITLSSPHHGSELADLANSKWAGWLADLLGVRGEGMAAVETGYMEYFRSMTDDKPYAYVNDFYTVGGRDWGKIFSPTWFGGVYLSKFGENDGVVTVASSRLPKGQEIEIGNWNHISIRSSIIFPVIEHYLSAPGKKNNKQKSNLMYLTVPNGDRFIQGNKITKNKKTKQFFPIETHVDKATLQLYTGHQLAEVHLVDPKGNVHAVTQNVTMEDTGIFDGAKAYSVEVENPLPGEWSIQMKSLQENAYLLHAQFNKAKTKNIISHVNHDKNVVKEYQLKVDKSAVKETSLEAVYTVIDSKNRTNVWTWKTKGTLNLSKDLSHLQKNRNYNITVDITGETNSGSPFKRTIIDSVYLSN</sequence>
<feature type="signal peptide" evidence="1">
    <location>
        <begin position="1"/>
        <end position="24"/>
    </location>
</feature>
<keyword evidence="3" id="KW-1185">Reference proteome</keyword>
<name>A0ABS2R2X8_9BACI</name>
<comment type="caution">
    <text evidence="2">The sequence shown here is derived from an EMBL/GenBank/DDBJ whole genome shotgun (WGS) entry which is preliminary data.</text>
</comment>
<dbReference type="Gene3D" id="3.40.50.1820">
    <property type="entry name" value="alpha/beta hydrolase"/>
    <property type="match status" value="1"/>
</dbReference>
<feature type="chain" id="PRO_5047368082" evidence="1">
    <location>
        <begin position="25"/>
        <end position="525"/>
    </location>
</feature>
<dbReference type="RefSeq" id="WP_077111066.1">
    <property type="nucleotide sequence ID" value="NZ_JAFBFH010000004.1"/>
</dbReference>